<dbReference type="Gene3D" id="3.10.490.10">
    <property type="entry name" value="Gamma-glutamyl cyclotransferase-like"/>
    <property type="match status" value="1"/>
</dbReference>
<reference evidence="1 2" key="1">
    <citation type="journal article" date="2013" name="Stand. Genomic Sci.">
        <title>Genomic Encyclopedia of Type Strains, Phase I: The one thousand microbial genomes (KMG-I) project.</title>
        <authorList>
            <person name="Kyrpides N.C."/>
            <person name="Woyke T."/>
            <person name="Eisen J.A."/>
            <person name="Garrity G."/>
            <person name="Lilburn T.G."/>
            <person name="Beck B.J."/>
            <person name="Whitman W.B."/>
            <person name="Hugenholtz P."/>
            <person name="Klenk H.P."/>
        </authorList>
    </citation>
    <scope>NUCLEOTIDE SEQUENCE [LARGE SCALE GENOMIC DNA]</scope>
    <source>
        <strain evidence="1 2">DSM 45044</strain>
    </source>
</reference>
<name>A0A562UYP9_9ACTN</name>
<dbReference type="RefSeq" id="WP_147141541.1">
    <property type="nucleotide sequence ID" value="NZ_BAABIJ010000003.1"/>
</dbReference>
<sequence length="198" mass="21122">MPRVWYVSYGSNLNATRFACYLRGGTPDGGTRRYPGCRDTTLPAESRPLWLDGGVYFAGHSPTWSGGMAFYDPDTPGPSPARGHLITVEQFADVCAQEMRRDPGTTDIDLAVLCRNGRLALGPGRYETLLHLGSLDGTPMVTFTAPAPVRPLNRPSPAYLATIAAGLRETFGWTATQAAAHLAGLVERSAVVPAASGE</sequence>
<evidence type="ECO:0000313" key="1">
    <source>
        <dbReference type="EMBL" id="TWJ10688.1"/>
    </source>
</evidence>
<dbReference type="EMBL" id="VLLL01000007">
    <property type="protein sequence ID" value="TWJ10688.1"/>
    <property type="molecule type" value="Genomic_DNA"/>
</dbReference>
<protein>
    <recommendedName>
        <fullName evidence="3">Histone deacetylase</fullName>
    </recommendedName>
</protein>
<evidence type="ECO:0000313" key="2">
    <source>
        <dbReference type="Proteomes" id="UP000321617"/>
    </source>
</evidence>
<accession>A0A562UYP9</accession>
<keyword evidence="2" id="KW-1185">Reference proteome</keyword>
<gene>
    <name evidence="1" type="ORF">LX16_4108</name>
</gene>
<organism evidence="1 2">
    <name type="scientific">Stackebrandtia albiflava</name>
    <dbReference type="NCBI Taxonomy" id="406432"/>
    <lineage>
        <taxon>Bacteria</taxon>
        <taxon>Bacillati</taxon>
        <taxon>Actinomycetota</taxon>
        <taxon>Actinomycetes</taxon>
        <taxon>Glycomycetales</taxon>
        <taxon>Glycomycetaceae</taxon>
        <taxon>Stackebrandtia</taxon>
    </lineage>
</organism>
<dbReference type="Proteomes" id="UP000321617">
    <property type="component" value="Unassembled WGS sequence"/>
</dbReference>
<proteinExistence type="predicted"/>
<dbReference type="OrthoDB" id="3470041at2"/>
<dbReference type="AlphaFoldDB" id="A0A562UYP9"/>
<comment type="caution">
    <text evidence="1">The sequence shown here is derived from an EMBL/GenBank/DDBJ whole genome shotgun (WGS) entry which is preliminary data.</text>
</comment>
<evidence type="ECO:0008006" key="3">
    <source>
        <dbReference type="Google" id="ProtNLM"/>
    </source>
</evidence>